<name>A0A538SX19_UNCEI</name>
<dbReference type="InterPro" id="IPR036746">
    <property type="entry name" value="TT1725-like_sf"/>
</dbReference>
<sequence length="93" mass="10511">MVVGLLQMELHLPASHSLKAKRSVVNHVKERLRTRFNASVAEVDNQDLWQRATLGVAVVSGEPSVLDRVLHDILACVEREDRLAVLDYQIRID</sequence>
<dbReference type="InterPro" id="IPR007546">
    <property type="entry name" value="DUF503"/>
</dbReference>
<evidence type="ECO:0000313" key="4">
    <source>
        <dbReference type="Proteomes" id="UP000319829"/>
    </source>
</evidence>
<dbReference type="Gene3D" id="3.30.70.1120">
    <property type="entry name" value="TT1725-like"/>
    <property type="match status" value="1"/>
</dbReference>
<dbReference type="SUPFAM" id="SSF103007">
    <property type="entry name" value="Hypothetical protein TT1725"/>
    <property type="match status" value="1"/>
</dbReference>
<comment type="caution">
    <text evidence="1">The sequence shown here is derived from an EMBL/GenBank/DDBJ whole genome shotgun (WGS) entry which is preliminary data.</text>
</comment>
<gene>
    <name evidence="1" type="ORF">E6K74_01595</name>
    <name evidence="2" type="ORF">E6K77_04210</name>
</gene>
<evidence type="ECO:0000313" key="3">
    <source>
        <dbReference type="Proteomes" id="UP000317366"/>
    </source>
</evidence>
<accession>A0A538SX19</accession>
<dbReference type="Proteomes" id="UP000319829">
    <property type="component" value="Unassembled WGS sequence"/>
</dbReference>
<proteinExistence type="predicted"/>
<organism evidence="1 4">
    <name type="scientific">Eiseniibacteriota bacterium</name>
    <dbReference type="NCBI Taxonomy" id="2212470"/>
    <lineage>
        <taxon>Bacteria</taxon>
        <taxon>Candidatus Eiseniibacteriota</taxon>
    </lineage>
</organism>
<evidence type="ECO:0000313" key="2">
    <source>
        <dbReference type="EMBL" id="TMQ64152.1"/>
    </source>
</evidence>
<dbReference type="PANTHER" id="PTHR36441">
    <property type="entry name" value="HYPOTHETICAL CYTOSOLIC PROTEIN"/>
    <property type="match status" value="1"/>
</dbReference>
<evidence type="ECO:0000313" key="1">
    <source>
        <dbReference type="EMBL" id="TMQ55943.1"/>
    </source>
</evidence>
<protein>
    <submittedName>
        <fullName evidence="1">DUF503 domain-containing protein</fullName>
    </submittedName>
</protein>
<dbReference type="PANTHER" id="PTHR36441:SF1">
    <property type="entry name" value="DUF503 DOMAIN-CONTAINING PROTEIN"/>
    <property type="match status" value="1"/>
</dbReference>
<dbReference type="EMBL" id="VBOX01000045">
    <property type="protein sequence ID" value="TMQ64152.1"/>
    <property type="molecule type" value="Genomic_DNA"/>
</dbReference>
<dbReference type="Proteomes" id="UP000317366">
    <property type="component" value="Unassembled WGS sequence"/>
</dbReference>
<dbReference type="EMBL" id="VBOU01000010">
    <property type="protein sequence ID" value="TMQ55943.1"/>
    <property type="molecule type" value="Genomic_DNA"/>
</dbReference>
<dbReference type="AlphaFoldDB" id="A0A538SX19"/>
<reference evidence="3 4" key="1">
    <citation type="journal article" date="2019" name="Nat. Microbiol.">
        <title>Mediterranean grassland soil C-N compound turnover is dependent on rainfall and depth, and is mediated by genomically divergent microorganisms.</title>
        <authorList>
            <person name="Diamond S."/>
            <person name="Andeer P.F."/>
            <person name="Li Z."/>
            <person name="Crits-Christoph A."/>
            <person name="Burstein D."/>
            <person name="Anantharaman K."/>
            <person name="Lane K.R."/>
            <person name="Thomas B.C."/>
            <person name="Pan C."/>
            <person name="Northen T.R."/>
            <person name="Banfield J.F."/>
        </authorList>
    </citation>
    <scope>NUCLEOTIDE SEQUENCE [LARGE SCALE GENOMIC DNA]</scope>
    <source>
        <strain evidence="1">WS_4</strain>
        <strain evidence="2">WS_7</strain>
    </source>
</reference>
<dbReference type="Pfam" id="PF04456">
    <property type="entry name" value="DUF503"/>
    <property type="match status" value="1"/>
</dbReference>